<dbReference type="InterPro" id="IPR027417">
    <property type="entry name" value="P-loop_NTPase"/>
</dbReference>
<dbReference type="CDD" id="cd19481">
    <property type="entry name" value="RecA-like_protease"/>
    <property type="match status" value="1"/>
</dbReference>
<feature type="region of interest" description="Disordered" evidence="1">
    <location>
        <begin position="448"/>
        <end position="498"/>
    </location>
</feature>
<dbReference type="PANTHER" id="PTHR23077:SF132">
    <property type="entry name" value="ATP-DEPENDENT ZN PROTEASE"/>
    <property type="match status" value="1"/>
</dbReference>
<evidence type="ECO:0000259" key="2">
    <source>
        <dbReference type="Pfam" id="PF00004"/>
    </source>
</evidence>
<name>A0AA40DW49_9PEZI</name>
<keyword evidence="4" id="KW-1185">Reference proteome</keyword>
<gene>
    <name evidence="3" type="ORF">B0T26DRAFT_751854</name>
</gene>
<dbReference type="RefSeq" id="XP_060296638.1">
    <property type="nucleotide sequence ID" value="XM_060445442.1"/>
</dbReference>
<dbReference type="SUPFAM" id="SSF52540">
    <property type="entry name" value="P-loop containing nucleoside triphosphate hydrolases"/>
    <property type="match status" value="1"/>
</dbReference>
<dbReference type="GO" id="GO:0042254">
    <property type="term" value="P:ribosome biogenesis"/>
    <property type="evidence" value="ECO:0007669"/>
    <property type="project" value="TreeGrafter"/>
</dbReference>
<feature type="compositionally biased region" description="Polar residues" evidence="1">
    <location>
        <begin position="431"/>
        <end position="441"/>
    </location>
</feature>
<dbReference type="Proteomes" id="UP001172101">
    <property type="component" value="Unassembled WGS sequence"/>
</dbReference>
<evidence type="ECO:0000313" key="3">
    <source>
        <dbReference type="EMBL" id="KAK0717845.1"/>
    </source>
</evidence>
<dbReference type="GO" id="GO:0003723">
    <property type="term" value="F:RNA binding"/>
    <property type="evidence" value="ECO:0007669"/>
    <property type="project" value="TreeGrafter"/>
</dbReference>
<comment type="caution">
    <text evidence="3">The sequence shown here is derived from an EMBL/GenBank/DDBJ whole genome shotgun (WGS) entry which is preliminary data.</text>
</comment>
<dbReference type="PANTHER" id="PTHR23077">
    <property type="entry name" value="AAA-FAMILY ATPASE"/>
    <property type="match status" value="1"/>
</dbReference>
<proteinExistence type="predicted"/>
<dbReference type="InterPro" id="IPR050168">
    <property type="entry name" value="AAA_ATPase_domain"/>
</dbReference>
<dbReference type="Pfam" id="PF00004">
    <property type="entry name" value="AAA"/>
    <property type="match status" value="1"/>
</dbReference>
<dbReference type="InterPro" id="IPR003959">
    <property type="entry name" value="ATPase_AAA_core"/>
</dbReference>
<reference evidence="3" key="1">
    <citation type="submission" date="2023-06" db="EMBL/GenBank/DDBJ databases">
        <title>Genome-scale phylogeny and comparative genomics of the fungal order Sordariales.</title>
        <authorList>
            <consortium name="Lawrence Berkeley National Laboratory"/>
            <person name="Hensen N."/>
            <person name="Bonometti L."/>
            <person name="Westerberg I."/>
            <person name="Brannstrom I.O."/>
            <person name="Guillou S."/>
            <person name="Cros-Aarteil S."/>
            <person name="Calhoun S."/>
            <person name="Haridas S."/>
            <person name="Kuo A."/>
            <person name="Mondo S."/>
            <person name="Pangilinan J."/>
            <person name="Riley R."/>
            <person name="LaButti K."/>
            <person name="Andreopoulos B."/>
            <person name="Lipzen A."/>
            <person name="Chen C."/>
            <person name="Yanf M."/>
            <person name="Daum C."/>
            <person name="Ng V."/>
            <person name="Clum A."/>
            <person name="Steindorff A."/>
            <person name="Ohm R."/>
            <person name="Martin F."/>
            <person name="Silar P."/>
            <person name="Natvig D."/>
            <person name="Lalanne C."/>
            <person name="Gautier V."/>
            <person name="Ament-velasquez S.L."/>
            <person name="Kruys A."/>
            <person name="Hutchinson M.I."/>
            <person name="Powell A.J."/>
            <person name="Barry K."/>
            <person name="Miller A.N."/>
            <person name="Grigoriev I.V."/>
            <person name="Debuchy R."/>
            <person name="Gladieux P."/>
            <person name="Thoren M.H."/>
            <person name="Johannesson H."/>
        </authorList>
    </citation>
    <scope>NUCLEOTIDE SEQUENCE</scope>
    <source>
        <strain evidence="3">SMH2392-1A</strain>
    </source>
</reference>
<protein>
    <submittedName>
        <fullName evidence="3">P-loop containing nucleoside triphosphate hydrolase protein</fullName>
    </submittedName>
</protein>
<organism evidence="3 4">
    <name type="scientific">Lasiosphaeria miniovina</name>
    <dbReference type="NCBI Taxonomy" id="1954250"/>
    <lineage>
        <taxon>Eukaryota</taxon>
        <taxon>Fungi</taxon>
        <taxon>Dikarya</taxon>
        <taxon>Ascomycota</taxon>
        <taxon>Pezizomycotina</taxon>
        <taxon>Sordariomycetes</taxon>
        <taxon>Sordariomycetidae</taxon>
        <taxon>Sordariales</taxon>
        <taxon>Lasiosphaeriaceae</taxon>
        <taxon>Lasiosphaeria</taxon>
    </lineage>
</organism>
<dbReference type="GO" id="GO:0005634">
    <property type="term" value="C:nucleus"/>
    <property type="evidence" value="ECO:0007669"/>
    <property type="project" value="TreeGrafter"/>
</dbReference>
<accession>A0AA40DW49</accession>
<dbReference type="GO" id="GO:0016887">
    <property type="term" value="F:ATP hydrolysis activity"/>
    <property type="evidence" value="ECO:0007669"/>
    <property type="project" value="InterPro"/>
</dbReference>
<dbReference type="AlphaFoldDB" id="A0AA40DW49"/>
<dbReference type="GeneID" id="85328712"/>
<dbReference type="Gene3D" id="1.10.8.60">
    <property type="match status" value="1"/>
</dbReference>
<dbReference type="EMBL" id="JAUIRO010000004">
    <property type="protein sequence ID" value="KAK0717845.1"/>
    <property type="molecule type" value="Genomic_DNA"/>
</dbReference>
<evidence type="ECO:0000256" key="1">
    <source>
        <dbReference type="SAM" id="MobiDB-lite"/>
    </source>
</evidence>
<dbReference type="GO" id="GO:0005524">
    <property type="term" value="F:ATP binding"/>
    <property type="evidence" value="ECO:0007669"/>
    <property type="project" value="InterPro"/>
</dbReference>
<keyword evidence="3" id="KW-0378">Hydrolase</keyword>
<feature type="region of interest" description="Disordered" evidence="1">
    <location>
        <begin position="422"/>
        <end position="441"/>
    </location>
</feature>
<sequence>MADTVPSTAQSGHKQLFGAWLDFNGASRSNIELSAYKLILEAHPEYHTTRIEVGKCDLMGFAKAGHATAAQDRDDGLYDGVRAYYNTAKSKDGTGKKLVNGYLSDQVYFSKWRYTWDGLDYLIYTIAYNDAYGRYTNMNFVLAPHSEELVKDGVHANTDKLLIAAGKWTKDLHDEIYVFDDSSWGKSNELWRSVQGATWEDVILEPALKHNLTKDVLNFFDNHDIYKSMTVPWKRGIILHGVPGNGKTITIKALINSLAARSVPIPSLYVKSFDSCNGAKWSIEKIFSHARKMAPCLLIFEDLDSLVEEKTRSYFLNEVDGLESNEGILMIGSTNHLERLDASITKRPSRFDRKYHFKVPNEAPRAAYARFWHRKFASKPDAVDFPDEICDIVAKLTEGFSFAYMQELFMASLLELSHGDDGGYLEEEEVPSSSDSGSTTDAVVVEHPSKAEDSDADSDEEDGEGKDEGENDKDEDKKKEKKKAAPPKPKRVIPSVEVPDHLQDNRFLRVLTKQAKILLEQMDNTEDEPEAAGLNVKGERAVVATRRSKAVRITRRARA</sequence>
<dbReference type="GO" id="GO:1990275">
    <property type="term" value="F:preribosome binding"/>
    <property type="evidence" value="ECO:0007669"/>
    <property type="project" value="TreeGrafter"/>
</dbReference>
<feature type="domain" description="ATPase AAA-type core" evidence="2">
    <location>
        <begin position="237"/>
        <end position="358"/>
    </location>
</feature>
<evidence type="ECO:0000313" key="4">
    <source>
        <dbReference type="Proteomes" id="UP001172101"/>
    </source>
</evidence>
<feature type="compositionally biased region" description="Acidic residues" evidence="1">
    <location>
        <begin position="454"/>
        <end position="473"/>
    </location>
</feature>
<feature type="compositionally biased region" description="Basic residues" evidence="1">
    <location>
        <begin position="479"/>
        <end position="491"/>
    </location>
</feature>
<dbReference type="Gene3D" id="3.40.50.300">
    <property type="entry name" value="P-loop containing nucleotide triphosphate hydrolases"/>
    <property type="match status" value="1"/>
</dbReference>